<protein>
    <submittedName>
        <fullName evidence="2">Uncharacterized protein</fullName>
    </submittedName>
</protein>
<accession>A0A0A9DRB3</accession>
<evidence type="ECO:0000256" key="1">
    <source>
        <dbReference type="SAM" id="Phobius"/>
    </source>
</evidence>
<keyword evidence="1" id="KW-1133">Transmembrane helix</keyword>
<evidence type="ECO:0000313" key="2">
    <source>
        <dbReference type="EMBL" id="JAD89233.1"/>
    </source>
</evidence>
<dbReference type="AlphaFoldDB" id="A0A0A9DRB3"/>
<keyword evidence="1" id="KW-0812">Transmembrane</keyword>
<dbReference type="EMBL" id="GBRH01208662">
    <property type="protein sequence ID" value="JAD89233.1"/>
    <property type="molecule type" value="Transcribed_RNA"/>
</dbReference>
<reference evidence="2" key="2">
    <citation type="journal article" date="2015" name="Data Brief">
        <title>Shoot transcriptome of the giant reed, Arundo donax.</title>
        <authorList>
            <person name="Barrero R.A."/>
            <person name="Guerrero F.D."/>
            <person name="Moolhuijzen P."/>
            <person name="Goolsby J.A."/>
            <person name="Tidwell J."/>
            <person name="Bellgard S.E."/>
            <person name="Bellgard M.I."/>
        </authorList>
    </citation>
    <scope>NUCLEOTIDE SEQUENCE</scope>
    <source>
        <tissue evidence="2">Shoot tissue taken approximately 20 cm above the soil surface</tissue>
    </source>
</reference>
<keyword evidence="1" id="KW-0472">Membrane</keyword>
<feature type="transmembrane region" description="Helical" evidence="1">
    <location>
        <begin position="35"/>
        <end position="55"/>
    </location>
</feature>
<sequence length="71" mass="7956">MSASRQLPTESNIANLRVETGKCGYVLIEVLHLQSIGLVFNVIIVWLTHAINYAIKVVNLKGSDHIYSLQY</sequence>
<organism evidence="2">
    <name type="scientific">Arundo donax</name>
    <name type="common">Giant reed</name>
    <name type="synonym">Donax arundinaceus</name>
    <dbReference type="NCBI Taxonomy" id="35708"/>
    <lineage>
        <taxon>Eukaryota</taxon>
        <taxon>Viridiplantae</taxon>
        <taxon>Streptophyta</taxon>
        <taxon>Embryophyta</taxon>
        <taxon>Tracheophyta</taxon>
        <taxon>Spermatophyta</taxon>
        <taxon>Magnoliopsida</taxon>
        <taxon>Liliopsida</taxon>
        <taxon>Poales</taxon>
        <taxon>Poaceae</taxon>
        <taxon>PACMAD clade</taxon>
        <taxon>Arundinoideae</taxon>
        <taxon>Arundineae</taxon>
        <taxon>Arundo</taxon>
    </lineage>
</organism>
<reference evidence="2" key="1">
    <citation type="submission" date="2014-09" db="EMBL/GenBank/DDBJ databases">
        <authorList>
            <person name="Magalhaes I.L.F."/>
            <person name="Oliveira U."/>
            <person name="Santos F.R."/>
            <person name="Vidigal T.H.D.A."/>
            <person name="Brescovit A.D."/>
            <person name="Santos A.J."/>
        </authorList>
    </citation>
    <scope>NUCLEOTIDE SEQUENCE</scope>
    <source>
        <tissue evidence="2">Shoot tissue taken approximately 20 cm above the soil surface</tissue>
    </source>
</reference>
<proteinExistence type="predicted"/>
<name>A0A0A9DRB3_ARUDO</name>